<evidence type="ECO:0000313" key="2">
    <source>
        <dbReference type="Proteomes" id="UP000838100"/>
    </source>
</evidence>
<evidence type="ECO:0000313" key="1">
    <source>
        <dbReference type="EMBL" id="CAH0991133.1"/>
    </source>
</evidence>
<dbReference type="InterPro" id="IPR022028">
    <property type="entry name" value="DUF3604"/>
</dbReference>
<keyword evidence="2" id="KW-1185">Reference proteome</keyword>
<gene>
    <name evidence="1" type="ORF">SIN8267_01235</name>
</gene>
<reference evidence="1" key="1">
    <citation type="submission" date="2021-12" db="EMBL/GenBank/DDBJ databases">
        <authorList>
            <person name="Rodrigo-Torres L."/>
            <person name="Arahal R. D."/>
            <person name="Lucena T."/>
        </authorList>
    </citation>
    <scope>NUCLEOTIDE SEQUENCE</scope>
    <source>
        <strain evidence="1">CECT 8267</strain>
    </source>
</reference>
<organism evidence="1 2">
    <name type="scientific">Sinobacterium norvegicum</name>
    <dbReference type="NCBI Taxonomy" id="1641715"/>
    <lineage>
        <taxon>Bacteria</taxon>
        <taxon>Pseudomonadati</taxon>
        <taxon>Pseudomonadota</taxon>
        <taxon>Gammaproteobacteria</taxon>
        <taxon>Cellvibrionales</taxon>
        <taxon>Spongiibacteraceae</taxon>
        <taxon>Sinobacterium</taxon>
    </lineage>
</organism>
<dbReference type="EMBL" id="CAKLPX010000001">
    <property type="protein sequence ID" value="CAH0991133.1"/>
    <property type="molecule type" value="Genomic_DNA"/>
</dbReference>
<dbReference type="Proteomes" id="UP000838100">
    <property type="component" value="Unassembled WGS sequence"/>
</dbReference>
<name>A0ABN8EHP2_9GAMM</name>
<sequence length="112" mass="12444">MPNFTPLRSLALCTLSMAIVSCSKLDDPTLESSLSTDSSKATYQNTIGGSMVMSFWQDPDFNPAAEAFYYVRVLVIPTPRWSTFDAVKLGIKPMQPESIQERAITSAIWYTP</sequence>
<dbReference type="Pfam" id="PF12228">
    <property type="entry name" value="DUF3604"/>
    <property type="match status" value="1"/>
</dbReference>
<dbReference type="RefSeq" id="WP_237443789.1">
    <property type="nucleotide sequence ID" value="NZ_CAKLPX010000001.1"/>
</dbReference>
<protein>
    <submittedName>
        <fullName evidence="1">Uncharacterized protein</fullName>
    </submittedName>
</protein>
<comment type="caution">
    <text evidence="1">The sequence shown here is derived from an EMBL/GenBank/DDBJ whole genome shotgun (WGS) entry which is preliminary data.</text>
</comment>
<proteinExistence type="predicted"/>
<accession>A0ABN8EHP2</accession>